<reference evidence="2 3" key="1">
    <citation type="journal article" date="2018" name="Mol. Biol. Evol.">
        <title>Broad Genomic Sampling Reveals a Smut Pathogenic Ancestry of the Fungal Clade Ustilaginomycotina.</title>
        <authorList>
            <person name="Kijpornyongpan T."/>
            <person name="Mondo S.J."/>
            <person name="Barry K."/>
            <person name="Sandor L."/>
            <person name="Lee J."/>
            <person name="Lipzen A."/>
            <person name="Pangilinan J."/>
            <person name="LaButti K."/>
            <person name="Hainaut M."/>
            <person name="Henrissat B."/>
            <person name="Grigoriev I.V."/>
            <person name="Spatafora J.W."/>
            <person name="Aime M.C."/>
        </authorList>
    </citation>
    <scope>NUCLEOTIDE SEQUENCE [LARGE SCALE GENOMIC DNA]</scope>
    <source>
        <strain evidence="2 3">MCA 3882</strain>
    </source>
</reference>
<dbReference type="InterPro" id="IPR029062">
    <property type="entry name" value="Class_I_gatase-like"/>
</dbReference>
<dbReference type="EMBL" id="KZ819605">
    <property type="protein sequence ID" value="PWN32892.1"/>
    <property type="molecule type" value="Genomic_DNA"/>
</dbReference>
<protein>
    <submittedName>
        <fullName evidence="2">DJ-1/PfpI family protein</fullName>
    </submittedName>
</protein>
<dbReference type="Pfam" id="PF01965">
    <property type="entry name" value="DJ-1_PfpI"/>
    <property type="match status" value="1"/>
</dbReference>
<evidence type="ECO:0000313" key="2">
    <source>
        <dbReference type="EMBL" id="PWN32892.1"/>
    </source>
</evidence>
<accession>A0A316V5Z5</accession>
<organism evidence="2 3">
    <name type="scientific">Meira miltonrushii</name>
    <dbReference type="NCBI Taxonomy" id="1280837"/>
    <lineage>
        <taxon>Eukaryota</taxon>
        <taxon>Fungi</taxon>
        <taxon>Dikarya</taxon>
        <taxon>Basidiomycota</taxon>
        <taxon>Ustilaginomycotina</taxon>
        <taxon>Exobasidiomycetes</taxon>
        <taxon>Exobasidiales</taxon>
        <taxon>Brachybasidiaceae</taxon>
        <taxon>Meira</taxon>
    </lineage>
</organism>
<evidence type="ECO:0000259" key="1">
    <source>
        <dbReference type="Pfam" id="PF01965"/>
    </source>
</evidence>
<dbReference type="Proteomes" id="UP000245771">
    <property type="component" value="Unassembled WGS sequence"/>
</dbReference>
<dbReference type="OrthoDB" id="543156at2759"/>
<dbReference type="GeneID" id="37019685"/>
<dbReference type="InterPro" id="IPR052158">
    <property type="entry name" value="INH-QAR"/>
</dbReference>
<feature type="domain" description="DJ-1/PfpI" evidence="1">
    <location>
        <begin position="5"/>
        <end position="179"/>
    </location>
</feature>
<keyword evidence="3" id="KW-1185">Reference proteome</keyword>
<dbReference type="STRING" id="1280837.A0A316V5Z5"/>
<dbReference type="PANTHER" id="PTHR43130">
    <property type="entry name" value="ARAC-FAMILY TRANSCRIPTIONAL REGULATOR"/>
    <property type="match status" value="1"/>
</dbReference>
<dbReference type="CDD" id="cd03139">
    <property type="entry name" value="GATase1_PfpI_2"/>
    <property type="match status" value="1"/>
</dbReference>
<dbReference type="SUPFAM" id="SSF52317">
    <property type="entry name" value="Class I glutamine amidotransferase-like"/>
    <property type="match status" value="1"/>
</dbReference>
<dbReference type="InterPro" id="IPR002818">
    <property type="entry name" value="DJ-1/PfpI"/>
</dbReference>
<name>A0A316V5Z5_9BASI</name>
<dbReference type="PANTHER" id="PTHR43130:SF15">
    <property type="entry name" value="THIJ_PFPI FAMILY PROTEIN (AFU_ORTHOLOGUE AFUA_5G14240)"/>
    <property type="match status" value="1"/>
</dbReference>
<evidence type="ECO:0000313" key="3">
    <source>
        <dbReference type="Proteomes" id="UP000245771"/>
    </source>
</evidence>
<dbReference type="Gene3D" id="3.40.50.880">
    <property type="match status" value="1"/>
</dbReference>
<dbReference type="InParanoid" id="A0A316V5Z5"/>
<dbReference type="AlphaFoldDB" id="A0A316V5Z5"/>
<dbReference type="RefSeq" id="XP_025353194.1">
    <property type="nucleotide sequence ID" value="XM_025497904.1"/>
</dbReference>
<gene>
    <name evidence="2" type="ORF">FA14DRAFT_157588</name>
</gene>
<sequence length="238" mass="26322">MPLKHKIVALVFNDYEVLDLMGPLGSIIPRSDYYTVEFVSLSDNLNSLDVQSTLKNGILTPARISIDKFLAQQEHFDSILIPGGVGVLPLMADPMVLQKIGKLVDLASNVFTVCTGSLLLAATGRLDGREATTNKVRFDAQTPGLPNVLWKKKARWVESGKFITSSGITAGMDAAFEFMVRTYVVPENRTTEPQVVHPKGDLTCPPGHSRTKAREHAHRTAHFLEYRWNTNSEDDPFA</sequence>
<proteinExistence type="predicted"/>